<comment type="caution">
    <text evidence="2">The sequence shown here is derived from an EMBL/GenBank/DDBJ whole genome shotgun (WGS) entry which is preliminary data.</text>
</comment>
<accession>A0AAE0VIE7</accession>
<feature type="region of interest" description="Disordered" evidence="1">
    <location>
        <begin position="81"/>
        <end position="108"/>
    </location>
</feature>
<evidence type="ECO:0000256" key="1">
    <source>
        <dbReference type="SAM" id="MobiDB-lite"/>
    </source>
</evidence>
<keyword evidence="3" id="KW-1185">Reference proteome</keyword>
<evidence type="ECO:0000313" key="3">
    <source>
        <dbReference type="Proteomes" id="UP001195483"/>
    </source>
</evidence>
<feature type="compositionally biased region" description="Polar residues" evidence="1">
    <location>
        <begin position="84"/>
        <end position="94"/>
    </location>
</feature>
<proteinExistence type="predicted"/>
<dbReference type="EMBL" id="JAEAOA010001694">
    <property type="protein sequence ID" value="KAK3579433.1"/>
    <property type="molecule type" value="Genomic_DNA"/>
</dbReference>
<reference evidence="2" key="2">
    <citation type="journal article" date="2021" name="Genome Biol. Evol.">
        <title>Developing a high-quality reference genome for a parasitic bivalve with doubly uniparental inheritance (Bivalvia: Unionida).</title>
        <authorList>
            <person name="Smith C.H."/>
        </authorList>
    </citation>
    <scope>NUCLEOTIDE SEQUENCE</scope>
    <source>
        <strain evidence="2">CHS0354</strain>
        <tissue evidence="2">Mantle</tissue>
    </source>
</reference>
<evidence type="ECO:0000313" key="2">
    <source>
        <dbReference type="EMBL" id="KAK3579433.1"/>
    </source>
</evidence>
<dbReference type="Proteomes" id="UP001195483">
    <property type="component" value="Unassembled WGS sequence"/>
</dbReference>
<name>A0AAE0VIE7_9BIVA</name>
<gene>
    <name evidence="2" type="ORF">CHS0354_028231</name>
</gene>
<sequence>MDVPRECSLQHLLELVMNTYFPGGKSEEQNLEVADLNMFVASFSGRPLPEVIGEKSFTVGTYFDSLKSYPVRIYLHTKKKEQADASSTEQVANSTGTDDLTDTGTPTIVFNERPRRRRLLELVSSYELQR</sequence>
<organism evidence="2 3">
    <name type="scientific">Potamilus streckersoni</name>
    <dbReference type="NCBI Taxonomy" id="2493646"/>
    <lineage>
        <taxon>Eukaryota</taxon>
        <taxon>Metazoa</taxon>
        <taxon>Spiralia</taxon>
        <taxon>Lophotrochozoa</taxon>
        <taxon>Mollusca</taxon>
        <taxon>Bivalvia</taxon>
        <taxon>Autobranchia</taxon>
        <taxon>Heteroconchia</taxon>
        <taxon>Palaeoheterodonta</taxon>
        <taxon>Unionida</taxon>
        <taxon>Unionoidea</taxon>
        <taxon>Unionidae</taxon>
        <taxon>Ambleminae</taxon>
        <taxon>Lampsilini</taxon>
        <taxon>Potamilus</taxon>
    </lineage>
</organism>
<feature type="compositionally biased region" description="Low complexity" evidence="1">
    <location>
        <begin position="95"/>
        <end position="107"/>
    </location>
</feature>
<reference evidence="2" key="1">
    <citation type="journal article" date="2021" name="Genome Biol. Evol.">
        <title>A High-Quality Reference Genome for a Parasitic Bivalve with Doubly Uniparental Inheritance (Bivalvia: Unionida).</title>
        <authorList>
            <person name="Smith C.H."/>
        </authorList>
    </citation>
    <scope>NUCLEOTIDE SEQUENCE</scope>
    <source>
        <strain evidence="2">CHS0354</strain>
    </source>
</reference>
<dbReference type="AlphaFoldDB" id="A0AAE0VIE7"/>
<protein>
    <submittedName>
        <fullName evidence="2">Uncharacterized protein</fullName>
    </submittedName>
</protein>
<reference evidence="2" key="3">
    <citation type="submission" date="2023-05" db="EMBL/GenBank/DDBJ databases">
        <authorList>
            <person name="Smith C.H."/>
        </authorList>
    </citation>
    <scope>NUCLEOTIDE SEQUENCE</scope>
    <source>
        <strain evidence="2">CHS0354</strain>
        <tissue evidence="2">Mantle</tissue>
    </source>
</reference>